<accession>A0A6J4V1N2</accession>
<name>A0A6J4V1N2_9BACT</name>
<feature type="region of interest" description="Disordered" evidence="1">
    <location>
        <begin position="95"/>
        <end position="229"/>
    </location>
</feature>
<feature type="region of interest" description="Disordered" evidence="1">
    <location>
        <begin position="238"/>
        <end position="257"/>
    </location>
</feature>
<reference evidence="2" key="1">
    <citation type="submission" date="2020-02" db="EMBL/GenBank/DDBJ databases">
        <authorList>
            <person name="Meier V. D."/>
        </authorList>
    </citation>
    <scope>NUCLEOTIDE SEQUENCE</scope>
    <source>
        <strain evidence="2">AVDCRST_MAG49</strain>
    </source>
</reference>
<organism evidence="2">
    <name type="scientific">uncultured Thermomicrobiales bacterium</name>
    <dbReference type="NCBI Taxonomy" id="1645740"/>
    <lineage>
        <taxon>Bacteria</taxon>
        <taxon>Pseudomonadati</taxon>
        <taxon>Thermomicrobiota</taxon>
        <taxon>Thermomicrobia</taxon>
        <taxon>Thermomicrobiales</taxon>
        <taxon>environmental samples</taxon>
    </lineage>
</organism>
<dbReference type="AlphaFoldDB" id="A0A6J4V1N2"/>
<dbReference type="EMBL" id="CADCWG010000210">
    <property type="protein sequence ID" value="CAA9566450.1"/>
    <property type="molecule type" value="Genomic_DNA"/>
</dbReference>
<feature type="compositionally biased region" description="Basic and acidic residues" evidence="1">
    <location>
        <begin position="187"/>
        <end position="203"/>
    </location>
</feature>
<gene>
    <name evidence="2" type="ORF">AVDCRST_MAG49-3101</name>
</gene>
<proteinExistence type="predicted"/>
<sequence length="257" mass="27421">MLAPRPIGAPSRSGDATTPPAAPGAPSHRSVPAGAVATRNRPTETVRPRPSDRDAAEPALGASATRGPTPARMPVPGARRKAGAWWRVAAWVPPQAAELPPPTPEVPVSHGNSPPSPRPAWHSEDGPTAGGGCADPRGRRRRTHRDGRRHWPREGPPLSRPMRRRLGHDVGERHQQCGAENGTAGEYHPHPERLRREPVGCDPRRHRYEAGDPVDAGARPRMTTPHGVAGAVCGRLVRCGTSGRGRSTRSPQPGGDW</sequence>
<feature type="compositionally biased region" description="Low complexity" evidence="1">
    <location>
        <begin position="240"/>
        <end position="250"/>
    </location>
</feature>
<feature type="compositionally biased region" description="Basic residues" evidence="1">
    <location>
        <begin position="138"/>
        <end position="151"/>
    </location>
</feature>
<evidence type="ECO:0000256" key="1">
    <source>
        <dbReference type="SAM" id="MobiDB-lite"/>
    </source>
</evidence>
<feature type="compositionally biased region" description="Basic and acidic residues" evidence="1">
    <location>
        <begin position="41"/>
        <end position="56"/>
    </location>
</feature>
<protein>
    <submittedName>
        <fullName evidence="2">Uncharacterized protein</fullName>
    </submittedName>
</protein>
<evidence type="ECO:0000313" key="2">
    <source>
        <dbReference type="EMBL" id="CAA9566450.1"/>
    </source>
</evidence>
<feature type="region of interest" description="Disordered" evidence="1">
    <location>
        <begin position="1"/>
        <end position="82"/>
    </location>
</feature>